<reference evidence="3 4" key="1">
    <citation type="journal article" date="2007" name="Science">
        <title>The Chlamydomonas genome reveals the evolution of key animal and plant functions.</title>
        <authorList>
            <person name="Merchant S.S."/>
            <person name="Prochnik S.E."/>
            <person name="Vallon O."/>
            <person name="Harris E.H."/>
            <person name="Karpowicz S.J."/>
            <person name="Witman G.B."/>
            <person name="Terry A."/>
            <person name="Salamov A."/>
            <person name="Fritz-Laylin L.K."/>
            <person name="Marechal-Drouard L."/>
            <person name="Marshall W.F."/>
            <person name="Qu L.H."/>
            <person name="Nelson D.R."/>
            <person name="Sanderfoot A.A."/>
            <person name="Spalding M.H."/>
            <person name="Kapitonov V.V."/>
            <person name="Ren Q."/>
            <person name="Ferris P."/>
            <person name="Lindquist E."/>
            <person name="Shapiro H."/>
            <person name="Lucas S.M."/>
            <person name="Grimwood J."/>
            <person name="Schmutz J."/>
            <person name="Cardol P."/>
            <person name="Cerutti H."/>
            <person name="Chanfreau G."/>
            <person name="Chen C.L."/>
            <person name="Cognat V."/>
            <person name="Croft M.T."/>
            <person name="Dent R."/>
            <person name="Dutcher S."/>
            <person name="Fernandez E."/>
            <person name="Fukuzawa H."/>
            <person name="Gonzalez-Ballester D."/>
            <person name="Gonzalez-Halphen D."/>
            <person name="Hallmann A."/>
            <person name="Hanikenne M."/>
            <person name="Hippler M."/>
            <person name="Inwood W."/>
            <person name="Jabbari K."/>
            <person name="Kalanon M."/>
            <person name="Kuras R."/>
            <person name="Lefebvre P.A."/>
            <person name="Lemaire S.D."/>
            <person name="Lobanov A.V."/>
            <person name="Lohr M."/>
            <person name="Manuell A."/>
            <person name="Meier I."/>
            <person name="Mets L."/>
            <person name="Mittag M."/>
            <person name="Mittelmeier T."/>
            <person name="Moroney J.V."/>
            <person name="Moseley J."/>
            <person name="Napoli C."/>
            <person name="Nedelcu A.M."/>
            <person name="Niyogi K."/>
            <person name="Novoselov S.V."/>
            <person name="Paulsen I.T."/>
            <person name="Pazour G."/>
            <person name="Purton S."/>
            <person name="Ral J.P."/>
            <person name="Riano-Pachon D.M."/>
            <person name="Riekhof W."/>
            <person name="Rymarquis L."/>
            <person name="Schroda M."/>
            <person name="Stern D."/>
            <person name="Umen J."/>
            <person name="Willows R."/>
            <person name="Wilson N."/>
            <person name="Zimmer S.L."/>
            <person name="Allmer J."/>
            <person name="Balk J."/>
            <person name="Bisova K."/>
            <person name="Chen C.J."/>
            <person name="Elias M."/>
            <person name="Gendler K."/>
            <person name="Hauser C."/>
            <person name="Lamb M.R."/>
            <person name="Ledford H."/>
            <person name="Long J.C."/>
            <person name="Minagawa J."/>
            <person name="Page M.D."/>
            <person name="Pan J."/>
            <person name="Pootakham W."/>
            <person name="Roje S."/>
            <person name="Rose A."/>
            <person name="Stahlberg E."/>
            <person name="Terauchi A.M."/>
            <person name="Yang P."/>
            <person name="Ball S."/>
            <person name="Bowler C."/>
            <person name="Dieckmann C.L."/>
            <person name="Gladyshev V.N."/>
            <person name="Green P."/>
            <person name="Jorgensen R."/>
            <person name="Mayfield S."/>
            <person name="Mueller-Roeber B."/>
            <person name="Rajamani S."/>
            <person name="Sayre R.T."/>
            <person name="Brokstein P."/>
            <person name="Dubchak I."/>
            <person name="Goodstein D."/>
            <person name="Hornick L."/>
            <person name="Huang Y.W."/>
            <person name="Jhaveri J."/>
            <person name="Luo Y."/>
            <person name="Martinez D."/>
            <person name="Ngau W.C."/>
            <person name="Otillar B."/>
            <person name="Poliakov A."/>
            <person name="Porter A."/>
            <person name="Szajkowski L."/>
            <person name="Werner G."/>
            <person name="Zhou K."/>
            <person name="Grigoriev I.V."/>
            <person name="Rokhsar D.S."/>
            <person name="Grossman A.R."/>
        </authorList>
    </citation>
    <scope>NUCLEOTIDE SEQUENCE [LARGE SCALE GENOMIC DNA]</scope>
    <source>
        <strain evidence="4">CC-503</strain>
    </source>
</reference>
<dbReference type="PANTHER" id="PTHR47687">
    <property type="entry name" value="G8 DOMAIN-CONTAINING PROTEIN DDB_G0288475-RELATED"/>
    <property type="match status" value="1"/>
</dbReference>
<dbReference type="Gramene" id="PNW86676">
    <property type="protein sequence ID" value="PNW86676"/>
    <property type="gene ID" value="CHLRE_02g095063v5"/>
</dbReference>
<organism evidence="3 4">
    <name type="scientific">Chlamydomonas reinhardtii</name>
    <name type="common">Chlamydomonas smithii</name>
    <dbReference type="NCBI Taxonomy" id="3055"/>
    <lineage>
        <taxon>Eukaryota</taxon>
        <taxon>Viridiplantae</taxon>
        <taxon>Chlorophyta</taxon>
        <taxon>core chlorophytes</taxon>
        <taxon>Chlorophyceae</taxon>
        <taxon>CS clade</taxon>
        <taxon>Chlamydomonadales</taxon>
        <taxon>Chlamydomonadaceae</taxon>
        <taxon>Chlamydomonas</taxon>
    </lineage>
</organism>
<dbReference type="KEGG" id="cre:CHLRE_02g095063v5"/>
<feature type="compositionally biased region" description="Low complexity" evidence="2">
    <location>
        <begin position="776"/>
        <end position="802"/>
    </location>
</feature>
<feature type="compositionally biased region" description="Pro residues" evidence="2">
    <location>
        <begin position="10"/>
        <end position="23"/>
    </location>
</feature>
<dbReference type="InParanoid" id="A0A2K3E1N4"/>
<feature type="compositionally biased region" description="Low complexity" evidence="2">
    <location>
        <begin position="1065"/>
        <end position="1087"/>
    </location>
</feature>
<feature type="region of interest" description="Disordered" evidence="2">
    <location>
        <begin position="767"/>
        <end position="833"/>
    </location>
</feature>
<evidence type="ECO:0000313" key="4">
    <source>
        <dbReference type="Proteomes" id="UP000006906"/>
    </source>
</evidence>
<dbReference type="GeneID" id="5727709"/>
<dbReference type="InterPro" id="IPR052334">
    <property type="entry name" value="G8_domain-comF-like"/>
</dbReference>
<feature type="compositionally biased region" description="Gly residues" evidence="2">
    <location>
        <begin position="818"/>
        <end position="833"/>
    </location>
</feature>
<keyword evidence="1" id="KW-0175">Coiled coil</keyword>
<dbReference type="RefSeq" id="XP_042927167.1">
    <property type="nucleotide sequence ID" value="XM_043059535.1"/>
</dbReference>
<feature type="coiled-coil region" evidence="1">
    <location>
        <begin position="453"/>
        <end position="484"/>
    </location>
</feature>
<proteinExistence type="predicted"/>
<accession>A0A2K3E1N4</accession>
<dbReference type="AlphaFoldDB" id="A0A2K3E1N4"/>
<evidence type="ECO:0000256" key="1">
    <source>
        <dbReference type="SAM" id="Coils"/>
    </source>
</evidence>
<feature type="region of interest" description="Disordered" evidence="2">
    <location>
        <begin position="1"/>
        <end position="24"/>
    </location>
</feature>
<keyword evidence="4" id="KW-1185">Reference proteome</keyword>
<feature type="compositionally biased region" description="Basic residues" evidence="2">
    <location>
        <begin position="1189"/>
        <end position="1198"/>
    </location>
</feature>
<dbReference type="EMBL" id="CM008963">
    <property type="protein sequence ID" value="PNW86676.1"/>
    <property type="molecule type" value="Genomic_DNA"/>
</dbReference>
<protein>
    <submittedName>
        <fullName evidence="3">Uncharacterized protein</fullName>
    </submittedName>
</protein>
<feature type="region of interest" description="Disordered" evidence="2">
    <location>
        <begin position="1063"/>
        <end position="1087"/>
    </location>
</feature>
<dbReference type="PANTHER" id="PTHR47687:SF4">
    <property type="entry name" value="G8 DOMAIN-CONTAINING PROTEIN DDB_G0286311-RELATED"/>
    <property type="match status" value="1"/>
</dbReference>
<evidence type="ECO:0000313" key="3">
    <source>
        <dbReference type="EMBL" id="PNW86676.1"/>
    </source>
</evidence>
<gene>
    <name evidence="3" type="ORF">CHLRE_02g095063v5</name>
</gene>
<name>A0A2K3E1N4_CHLRE</name>
<dbReference type="Proteomes" id="UP000006906">
    <property type="component" value="Chromosome 2"/>
</dbReference>
<sequence>MEHDPVGHGAPPPPPPPPPPPVPEASLLEAAVGAVAPLGDWAVETLIRQQRFDHDLDEDVKRAVAAVVVTRREVEGLVLPPRPPIRDAGEAVGQERDKAAAALRLVHNVFVGDAAAMQNLLPALMPRALSSSYLPPMLFVNPLWHMTVTPMEAVDHGRVSYNTVAVAELSPRAGLTLGGFMERAAEHFVDAAARKGGPAHWQGAPGLPPGMTYWGTRAAVSVLVAGQVVWDSGILSGRLKDIKSEDVQLTPVVRGGKVVGLVVQLEDRSISRLFNGRTNQRVLRMAWPPLTGPQPVLSLINTSHLGNTAESAPQMAGMALGELLLSTVLNPAVVRNHPASIGPAWTEYTSLYARAKALRLPLLKGDDLTLNEAPLAVLGVELAGSVELLELLGLGDPEAADEPGCKFVVVLLNVLCWPLGLVNFPRLSRGGVAAAAGAAQTTSAVEALAAAATKALEAAADAALAEAREKRQQTHQQQQQQQHAPESWIDEMSICNLKELCLRLMNARRIAGLFSVLQPLLGRSRHEQGSLAALVVGLVDKLADGVELAYDEGYLRCRYVRRVDVAAAVAAARFGKAAAATTTDAADPTGATLVAQLLLQLFMLVLEVWLEAVEKQTGLVASLRALLIVKQEQLGSWAAARQVVDARVREVQARAVGTAKSLVLLLLDLQHRLNKGEVVPLLPRIIGGMDVARAQQAASVAVAAQAAAVADAAAPAPQQQVGTAASDPAGTAREEQHAAMALLATLEMGMQCGRAQISEMLRQLVSPRPGADREPATAAAAAGAAADADGGNGTAGAVVATTQRSRKRQRAPPAGASSHGGLGGGGSDAGGSGGGAGGLPLLASLGAQAGAWDVRARMPSPDMYPRLVGKRLLTQPQASSLDALWGLLSGPVASGATASSAAALPVSVSVKEETARLQHGLMRGASDPVLARRLCGLLQAAVEPDLWWQLDYKQQRQLMVFMRSNLPLAVAACNAWAEEGQRRTAELQQELVGTGPAQQQPQVPAGCELPASVVMPGYSEPPTAAAEAGSAAAPGASELQMGRFMQELQRQLAAPHIPVASELPAAGSGDASSSSSSSGVGAAGTCDSAGAAASASTLEEVLQDCQQVLMPDALRQAALGRLRSAAHAAQQWLPPPLSKQDEEALLDLLLPPESQPQPPPQEQAQLQPQPHFPPQPEEQEEEGGEQQRPRRRRLNEVP</sequence>
<dbReference type="ExpressionAtlas" id="A0A2K3E1N4">
    <property type="expression patterns" value="baseline"/>
</dbReference>
<feature type="region of interest" description="Disordered" evidence="2">
    <location>
        <begin position="1143"/>
        <end position="1198"/>
    </location>
</feature>
<evidence type="ECO:0000256" key="2">
    <source>
        <dbReference type="SAM" id="MobiDB-lite"/>
    </source>
</evidence>